<sequence length="87" mass="9151">MSIRKKSNKNDGRCGKSHNPIVAPATHSSQADADARFLRWAGLVGVDVRLAVDLIAAKAGPAVKQPARLSITPTAKGGRSINHREAA</sequence>
<proteinExistence type="predicted"/>
<reference evidence="2" key="1">
    <citation type="journal article" date="2015" name="Nature">
        <title>Complex archaea that bridge the gap between prokaryotes and eukaryotes.</title>
        <authorList>
            <person name="Spang A."/>
            <person name="Saw J.H."/>
            <person name="Jorgensen S.L."/>
            <person name="Zaremba-Niedzwiedzka K."/>
            <person name="Martijn J."/>
            <person name="Lind A.E."/>
            <person name="van Eijk R."/>
            <person name="Schleper C."/>
            <person name="Guy L."/>
            <person name="Ettema T.J."/>
        </authorList>
    </citation>
    <scope>NUCLEOTIDE SEQUENCE</scope>
</reference>
<dbReference type="EMBL" id="LAZR01000003">
    <property type="protein sequence ID" value="KKO11250.1"/>
    <property type="molecule type" value="Genomic_DNA"/>
</dbReference>
<comment type="caution">
    <text evidence="2">The sequence shown here is derived from an EMBL/GenBank/DDBJ whole genome shotgun (WGS) entry which is preliminary data.</text>
</comment>
<name>A0A0F9W4G3_9ZZZZ</name>
<gene>
    <name evidence="2" type="ORF">LCGC14_0017270</name>
</gene>
<dbReference type="AlphaFoldDB" id="A0A0F9W4G3"/>
<protein>
    <submittedName>
        <fullName evidence="2">Uncharacterized protein</fullName>
    </submittedName>
</protein>
<accession>A0A0F9W4G3</accession>
<feature type="region of interest" description="Disordered" evidence="1">
    <location>
        <begin position="1"/>
        <end position="28"/>
    </location>
</feature>
<evidence type="ECO:0000313" key="2">
    <source>
        <dbReference type="EMBL" id="KKO11250.1"/>
    </source>
</evidence>
<evidence type="ECO:0000256" key="1">
    <source>
        <dbReference type="SAM" id="MobiDB-lite"/>
    </source>
</evidence>
<organism evidence="2">
    <name type="scientific">marine sediment metagenome</name>
    <dbReference type="NCBI Taxonomy" id="412755"/>
    <lineage>
        <taxon>unclassified sequences</taxon>
        <taxon>metagenomes</taxon>
        <taxon>ecological metagenomes</taxon>
    </lineage>
</organism>